<feature type="compositionally biased region" description="Polar residues" evidence="7">
    <location>
        <begin position="438"/>
        <end position="450"/>
    </location>
</feature>
<accession>A0A315Z9X7</accession>
<dbReference type="Pfam" id="PF00091">
    <property type="entry name" value="Tubulin"/>
    <property type="match status" value="1"/>
</dbReference>
<feature type="domain" description="Tubulin/FtsZ 2-layer sandwich" evidence="9">
    <location>
        <begin position="213"/>
        <end position="333"/>
    </location>
</feature>
<dbReference type="GO" id="GO:0000917">
    <property type="term" value="P:division septum assembly"/>
    <property type="evidence" value="ECO:0007669"/>
    <property type="project" value="UniProtKB-KW"/>
</dbReference>
<sequence>MEATGYEFNIPQGGSDSKIIKVIGVGGGGGNAVKYMYEMGIHDVDFYIVNTDIQALNSSPIPNKVQIGTALTAGLGAGAKPVVGRNAAEESREELEKLLGDNTKMVFITAGMGGGTGTGAAPVIAEIAKSLDILTVGIVTMPFKFEGAPKQRRAQEGIDELRQYCDTVLVILNEKLHEVYGKTSFKEAFSHADNVLTIGAKSIAEIITVEGVINVDFEDVNTVMKDSGAAVMGSAVAEGENRAIRATQGAIASPLLNNTNIHNAKYVLLSLVVSDLDSFQMEELDEITEYIRSQSSQDTEVIFGVATDQSLGESICVTIIATGFPNRENPNDEEAVVEKKTIHEIDSSESFVRQSKESISSEQQAVKPVYKAPATPEPAPVEAKSTPEPSIQTSEPTENSEFIIHEVEKPSVPNFEEPKVNRRPEKKIFDINDEYPSDSLNENPVVNNARPSRLRVSQLKSISDMSPDEIRERQEEPAFRRKGVQLNESEGESNDPSRYQVKKDGIDGGNRFLHDNVD</sequence>
<dbReference type="Proteomes" id="UP000245535">
    <property type="component" value="Unassembled WGS sequence"/>
</dbReference>
<dbReference type="GO" id="GO:0005525">
    <property type="term" value="F:GTP binding"/>
    <property type="evidence" value="ECO:0007669"/>
    <property type="project" value="UniProtKB-UniRule"/>
</dbReference>
<feature type="binding site" evidence="4">
    <location>
        <position position="146"/>
    </location>
    <ligand>
        <name>GTP</name>
        <dbReference type="ChEBI" id="CHEBI:37565"/>
    </ligand>
</feature>
<gene>
    <name evidence="4" type="primary">ftsZ</name>
    <name evidence="10" type="ORF">BC781_103332</name>
</gene>
<dbReference type="GO" id="GO:0003924">
    <property type="term" value="F:GTPase activity"/>
    <property type="evidence" value="ECO:0007669"/>
    <property type="project" value="UniProtKB-UniRule"/>
</dbReference>
<dbReference type="PRINTS" id="PR00423">
    <property type="entry name" value="CELLDVISFTSZ"/>
</dbReference>
<comment type="similarity">
    <text evidence="1 4 6">Belongs to the FtsZ family.</text>
</comment>
<protein>
    <recommendedName>
        <fullName evidence="4 5">Cell division protein FtsZ</fullName>
    </recommendedName>
</protein>
<dbReference type="NCBIfam" id="TIGR00065">
    <property type="entry name" value="ftsZ"/>
    <property type="match status" value="1"/>
</dbReference>
<feature type="compositionally biased region" description="Basic and acidic residues" evidence="7">
    <location>
        <begin position="416"/>
        <end position="430"/>
    </location>
</feature>
<name>A0A315Z9X7_SEDFL</name>
<feature type="domain" description="Tubulin/FtsZ GTPase" evidence="8">
    <location>
        <begin position="19"/>
        <end position="211"/>
    </location>
</feature>
<dbReference type="PROSITE" id="PS01134">
    <property type="entry name" value="FTSZ_1"/>
    <property type="match status" value="1"/>
</dbReference>
<evidence type="ECO:0000256" key="7">
    <source>
        <dbReference type="SAM" id="MobiDB-lite"/>
    </source>
</evidence>
<dbReference type="GO" id="GO:0051258">
    <property type="term" value="P:protein polymerization"/>
    <property type="evidence" value="ECO:0007669"/>
    <property type="project" value="UniProtKB-UniRule"/>
</dbReference>
<dbReference type="InterPro" id="IPR024757">
    <property type="entry name" value="FtsZ_C"/>
</dbReference>
<dbReference type="Gene3D" id="3.30.1330.20">
    <property type="entry name" value="Tubulin/FtsZ, C-terminal domain"/>
    <property type="match status" value="1"/>
</dbReference>
<evidence type="ECO:0000259" key="9">
    <source>
        <dbReference type="SMART" id="SM00865"/>
    </source>
</evidence>
<reference evidence="10 11" key="1">
    <citation type="submission" date="2018-03" db="EMBL/GenBank/DDBJ databases">
        <title>Genomic Encyclopedia of Archaeal and Bacterial Type Strains, Phase II (KMG-II): from individual species to whole genera.</title>
        <authorList>
            <person name="Goeker M."/>
        </authorList>
    </citation>
    <scope>NUCLEOTIDE SEQUENCE [LARGE SCALE GENOMIC DNA]</scope>
    <source>
        <strain evidence="10 11">DSM 28229</strain>
    </source>
</reference>
<evidence type="ECO:0000256" key="3">
    <source>
        <dbReference type="ARBA" id="ARBA00023134"/>
    </source>
</evidence>
<comment type="subcellular location">
    <subcellularLocation>
        <location evidence="4">Cytoplasm</location>
    </subcellularLocation>
    <text evidence="4">Assembles at midcell at the inner surface of the cytoplasmic membrane.</text>
</comment>
<dbReference type="InterPro" id="IPR036525">
    <property type="entry name" value="Tubulin/FtsZ_GTPase_sf"/>
</dbReference>
<dbReference type="AlphaFoldDB" id="A0A315Z9X7"/>
<feature type="compositionally biased region" description="Polar residues" evidence="7">
    <location>
        <begin position="348"/>
        <end position="364"/>
    </location>
</feature>
<dbReference type="Pfam" id="PF12327">
    <property type="entry name" value="FtsZ_C"/>
    <property type="match status" value="1"/>
</dbReference>
<feature type="compositionally biased region" description="Polar residues" evidence="7">
    <location>
        <begin position="387"/>
        <end position="400"/>
    </location>
</feature>
<dbReference type="InterPro" id="IPR003008">
    <property type="entry name" value="Tubulin_FtsZ_GTPase"/>
</dbReference>
<dbReference type="HAMAP" id="MF_00909">
    <property type="entry name" value="FtsZ"/>
    <property type="match status" value="1"/>
</dbReference>
<evidence type="ECO:0000313" key="11">
    <source>
        <dbReference type="Proteomes" id="UP000245535"/>
    </source>
</evidence>
<feature type="binding site" evidence="4">
    <location>
        <begin position="27"/>
        <end position="31"/>
    </location>
    <ligand>
        <name>GTP</name>
        <dbReference type="ChEBI" id="CHEBI:37565"/>
    </ligand>
</feature>
<dbReference type="InterPro" id="IPR000158">
    <property type="entry name" value="Cell_div_FtsZ"/>
</dbReference>
<dbReference type="PANTHER" id="PTHR30314">
    <property type="entry name" value="CELL DIVISION PROTEIN FTSZ-RELATED"/>
    <property type="match status" value="1"/>
</dbReference>
<dbReference type="PROSITE" id="PS01135">
    <property type="entry name" value="FTSZ_2"/>
    <property type="match status" value="1"/>
</dbReference>
<evidence type="ECO:0000313" key="10">
    <source>
        <dbReference type="EMBL" id="PWJ42082.1"/>
    </source>
</evidence>
<dbReference type="InterPro" id="IPR018316">
    <property type="entry name" value="Tubulin/FtsZ_2-layer-sand-dom"/>
</dbReference>
<dbReference type="InterPro" id="IPR008280">
    <property type="entry name" value="Tub_FtsZ_C"/>
</dbReference>
<feature type="region of interest" description="Disordered" evidence="7">
    <location>
        <begin position="348"/>
        <end position="518"/>
    </location>
</feature>
<feature type="compositionally biased region" description="Basic and acidic residues" evidence="7">
    <location>
        <begin position="501"/>
        <end position="518"/>
    </location>
</feature>
<evidence type="ECO:0000256" key="4">
    <source>
        <dbReference type="HAMAP-Rule" id="MF_00909"/>
    </source>
</evidence>
<dbReference type="Gene3D" id="3.40.50.1440">
    <property type="entry name" value="Tubulin/FtsZ, GTPase domain"/>
    <property type="match status" value="1"/>
</dbReference>
<comment type="subunit">
    <text evidence="4">Homodimer. Polymerizes to form a dynamic ring structure in a strictly GTP-dependent manner. Interacts directly with several other division proteins.</text>
</comment>
<dbReference type="SMART" id="SM00865">
    <property type="entry name" value="Tubulin_C"/>
    <property type="match status" value="1"/>
</dbReference>
<comment type="function">
    <text evidence="4 6">Essential cell division protein that forms a contractile ring structure (Z ring) at the future cell division site. The regulation of the ring assembly controls the timing and the location of cell division. One of the functions of the FtsZ ring is to recruit other cell division proteins to the septum to produce a new cell wall between the dividing cells. Binds GTP and shows GTPase activity.</text>
</comment>
<feature type="compositionally biased region" description="Basic and acidic residues" evidence="7">
    <location>
        <begin position="468"/>
        <end position="479"/>
    </location>
</feature>
<keyword evidence="4 6" id="KW-0717">Septation</keyword>
<dbReference type="SUPFAM" id="SSF55307">
    <property type="entry name" value="Tubulin C-terminal domain-like"/>
    <property type="match status" value="1"/>
</dbReference>
<keyword evidence="2 4" id="KW-0547">Nucleotide-binding</keyword>
<feature type="binding site" evidence="4">
    <location>
        <position position="150"/>
    </location>
    <ligand>
        <name>GTP</name>
        <dbReference type="ChEBI" id="CHEBI:37565"/>
    </ligand>
</feature>
<dbReference type="RefSeq" id="WP_109618707.1">
    <property type="nucleotide sequence ID" value="NZ_QGDO01000003.1"/>
</dbReference>
<dbReference type="OrthoDB" id="9813375at2"/>
<proteinExistence type="inferred from homology"/>
<dbReference type="SUPFAM" id="SSF52490">
    <property type="entry name" value="Tubulin nucleotide-binding domain-like"/>
    <property type="match status" value="1"/>
</dbReference>
<evidence type="ECO:0000259" key="8">
    <source>
        <dbReference type="SMART" id="SM00864"/>
    </source>
</evidence>
<keyword evidence="11" id="KW-1185">Reference proteome</keyword>
<dbReference type="InterPro" id="IPR045061">
    <property type="entry name" value="FtsZ/CetZ"/>
</dbReference>
<keyword evidence="4" id="KW-0963">Cytoplasm</keyword>
<feature type="binding site" evidence="4">
    <location>
        <position position="193"/>
    </location>
    <ligand>
        <name>GTP</name>
        <dbReference type="ChEBI" id="CHEBI:37565"/>
    </ligand>
</feature>
<dbReference type="PANTHER" id="PTHR30314:SF3">
    <property type="entry name" value="MITOCHONDRIAL DIVISION PROTEIN FSZA"/>
    <property type="match status" value="1"/>
</dbReference>
<evidence type="ECO:0000256" key="5">
    <source>
        <dbReference type="NCBIfam" id="TIGR00065"/>
    </source>
</evidence>
<dbReference type="SMART" id="SM00864">
    <property type="entry name" value="Tubulin"/>
    <property type="match status" value="1"/>
</dbReference>
<evidence type="ECO:0000256" key="1">
    <source>
        <dbReference type="ARBA" id="ARBA00009690"/>
    </source>
</evidence>
<dbReference type="InterPro" id="IPR037103">
    <property type="entry name" value="Tubulin/FtsZ-like_C"/>
</dbReference>
<dbReference type="GO" id="GO:0043093">
    <property type="term" value="P:FtsZ-dependent cytokinesis"/>
    <property type="evidence" value="ECO:0007669"/>
    <property type="project" value="UniProtKB-UniRule"/>
</dbReference>
<dbReference type="EMBL" id="QGDO01000003">
    <property type="protein sequence ID" value="PWJ42082.1"/>
    <property type="molecule type" value="Genomic_DNA"/>
</dbReference>
<organism evidence="10 11">
    <name type="scientific">Sediminitomix flava</name>
    <dbReference type="NCBI Taxonomy" id="379075"/>
    <lineage>
        <taxon>Bacteria</taxon>
        <taxon>Pseudomonadati</taxon>
        <taxon>Bacteroidota</taxon>
        <taxon>Cytophagia</taxon>
        <taxon>Cytophagales</taxon>
        <taxon>Flammeovirgaceae</taxon>
        <taxon>Sediminitomix</taxon>
    </lineage>
</organism>
<dbReference type="GO" id="GO:0032153">
    <property type="term" value="C:cell division site"/>
    <property type="evidence" value="ECO:0007669"/>
    <property type="project" value="UniProtKB-UniRule"/>
</dbReference>
<keyword evidence="4 6" id="KW-0131">Cell cycle</keyword>
<dbReference type="GO" id="GO:0005737">
    <property type="term" value="C:cytoplasm"/>
    <property type="evidence" value="ECO:0007669"/>
    <property type="project" value="UniProtKB-SubCell"/>
</dbReference>
<keyword evidence="3 4" id="KW-0342">GTP-binding</keyword>
<comment type="caution">
    <text evidence="10">The sequence shown here is derived from an EMBL/GenBank/DDBJ whole genome shotgun (WGS) entry which is preliminary data.</text>
</comment>
<evidence type="ECO:0000256" key="2">
    <source>
        <dbReference type="ARBA" id="ARBA00022741"/>
    </source>
</evidence>
<dbReference type="InterPro" id="IPR020805">
    <property type="entry name" value="Cell_div_FtsZ_CS"/>
</dbReference>
<dbReference type="CDD" id="cd02201">
    <property type="entry name" value="FtsZ_type1"/>
    <property type="match status" value="1"/>
</dbReference>
<evidence type="ECO:0000256" key="6">
    <source>
        <dbReference type="RuleBase" id="RU000631"/>
    </source>
</evidence>
<keyword evidence="4 6" id="KW-0132">Cell division</keyword>
<feature type="binding site" evidence="4">
    <location>
        <begin position="115"/>
        <end position="117"/>
    </location>
    <ligand>
        <name>GTP</name>
        <dbReference type="ChEBI" id="CHEBI:37565"/>
    </ligand>
</feature>
<dbReference type="FunFam" id="3.40.50.1440:FF:000001">
    <property type="entry name" value="Cell division protein FtsZ"/>
    <property type="match status" value="1"/>
</dbReference>